<accession>A0ABN8RBS6</accession>
<dbReference type="PANTHER" id="PTHR46312">
    <property type="entry name" value="NACHT DOMAIN-CONTAINING PROTEIN"/>
    <property type="match status" value="1"/>
</dbReference>
<gene>
    <name evidence="5" type="ORF">PLOB_00015898</name>
</gene>
<proteinExistence type="predicted"/>
<dbReference type="EMBL" id="CALNXK010000199">
    <property type="protein sequence ID" value="CAH3175288.1"/>
    <property type="molecule type" value="Genomic_DNA"/>
</dbReference>
<comment type="caution">
    <text evidence="5">The sequence shown here is derived from an EMBL/GenBank/DDBJ whole genome shotgun (WGS) entry which is preliminary data.</text>
</comment>
<dbReference type="PANTHER" id="PTHR46312:SF2">
    <property type="entry name" value="NUCLEOTIDE-BINDING OLIGOMERIZATION DOMAIN-CONTAINING PROTEIN 2-LIKE"/>
    <property type="match status" value="1"/>
</dbReference>
<dbReference type="SUPFAM" id="SSF52540">
    <property type="entry name" value="P-loop containing nucleoside triphosphate hydrolases"/>
    <property type="match status" value="2"/>
</dbReference>
<dbReference type="InterPro" id="IPR007111">
    <property type="entry name" value="NACHT_NTPase"/>
</dbReference>
<keyword evidence="3" id="KW-0175">Coiled coil</keyword>
<feature type="coiled-coil region" evidence="3">
    <location>
        <begin position="1868"/>
        <end position="1902"/>
    </location>
</feature>
<evidence type="ECO:0000256" key="3">
    <source>
        <dbReference type="SAM" id="Coils"/>
    </source>
</evidence>
<dbReference type="Gene3D" id="3.40.50.300">
    <property type="entry name" value="P-loop containing nucleotide triphosphate hydrolases"/>
    <property type="match status" value="2"/>
</dbReference>
<dbReference type="InterPro" id="IPR027417">
    <property type="entry name" value="P-loop_NTPase"/>
</dbReference>
<feature type="domain" description="NACHT" evidence="4">
    <location>
        <begin position="2043"/>
        <end position="2170"/>
    </location>
</feature>
<evidence type="ECO:0000259" key="4">
    <source>
        <dbReference type="PROSITE" id="PS50837"/>
    </source>
</evidence>
<dbReference type="SUPFAM" id="SSF57997">
    <property type="entry name" value="Tropomyosin"/>
    <property type="match status" value="2"/>
</dbReference>
<evidence type="ECO:0000313" key="6">
    <source>
        <dbReference type="Proteomes" id="UP001159405"/>
    </source>
</evidence>
<dbReference type="SMART" id="SM00368">
    <property type="entry name" value="LRR_RI"/>
    <property type="match status" value="10"/>
</dbReference>
<evidence type="ECO:0000256" key="2">
    <source>
        <dbReference type="ARBA" id="ARBA00022840"/>
    </source>
</evidence>
<feature type="domain" description="NACHT" evidence="4">
    <location>
        <begin position="432"/>
        <end position="559"/>
    </location>
</feature>
<evidence type="ECO:0000313" key="5">
    <source>
        <dbReference type="EMBL" id="CAH3175288.1"/>
    </source>
</evidence>
<dbReference type="Proteomes" id="UP001159405">
    <property type="component" value="Unassembled WGS sequence"/>
</dbReference>
<dbReference type="Pfam" id="PF05729">
    <property type="entry name" value="NACHT"/>
    <property type="match status" value="2"/>
</dbReference>
<protein>
    <recommendedName>
        <fullName evidence="4">NACHT domain-containing protein</fullName>
    </recommendedName>
</protein>
<dbReference type="Gene3D" id="3.80.10.10">
    <property type="entry name" value="Ribonuclease Inhibitor"/>
    <property type="match status" value="4"/>
</dbReference>
<organism evidence="5 6">
    <name type="scientific">Porites lobata</name>
    <dbReference type="NCBI Taxonomy" id="104759"/>
    <lineage>
        <taxon>Eukaryota</taxon>
        <taxon>Metazoa</taxon>
        <taxon>Cnidaria</taxon>
        <taxon>Anthozoa</taxon>
        <taxon>Hexacorallia</taxon>
        <taxon>Scleractinia</taxon>
        <taxon>Fungiina</taxon>
        <taxon>Poritidae</taxon>
        <taxon>Porites</taxon>
    </lineage>
</organism>
<dbReference type="InterPro" id="IPR032675">
    <property type="entry name" value="LRR_dom_sf"/>
</dbReference>
<keyword evidence="2" id="KW-0067">ATP-binding</keyword>
<dbReference type="SUPFAM" id="SSF52047">
    <property type="entry name" value="RNI-like"/>
    <property type="match status" value="3"/>
</dbReference>
<reference evidence="5 6" key="1">
    <citation type="submission" date="2022-05" db="EMBL/GenBank/DDBJ databases">
        <authorList>
            <consortium name="Genoscope - CEA"/>
            <person name="William W."/>
        </authorList>
    </citation>
    <scope>NUCLEOTIDE SEQUENCE [LARGE SCALE GENOMIC DNA]</scope>
</reference>
<dbReference type="PROSITE" id="PS50837">
    <property type="entry name" value="NACHT"/>
    <property type="match status" value="2"/>
</dbReference>
<name>A0ABN8RBS6_9CNID</name>
<sequence>MMMVSDEEKRWIVVGIAMNKVAAPVLRDAVKQGMDANYANLDRHCQLLHPPCTLKTLTHGVVRADPILKNLKFQNINNNHLVHGVCNYNFNINSSLDLAKLYLPGYLAQFSAFDDSLDMTAILRLLGFRNFMPAAVFSPHSQASADDVRENVRNKWGHVDVTEWTDALFNDCFDKLKTLVRSLGLTAGVEKNTTDQLDDWQTKGCQLVMGHAVDRDLLCLVQDEVKDLIKGYNTIDSQLNLHNKEIAQLQEAAEKRSEEIKKVVERLVSFEAQLSIRLQLVEEKIAQLEQTLTKTDDRVQQLEQRQTNAVWQVELLKHIQTETAAKADQLDQRCAEVERIGLQLKTQRDKPEASSMKPFDFKSCRSKLEDHYQKTASVPTSVWSKKAVVDIHQIYTRLSWVKEEQTPAGTTHSELKHYTELFTANKNGVIPKRILVQGQTGIGKSTFVKKLLVDWVEVNKGTGDEQAAVLKNFELVVAVNLKEVSKCQSLEDVITLSNVFAKEDKYMTGGLMNYITNNQEKVLLIFDGYDEYRSGCDSEIYGIFRGNSLRSCCVLITSRISKADELRGGEDLHAEITGFSKVDGQKFMRRFLTHDEVFLLEREIYKRKLNKLAEVPLLLLFFCLLWRKGQFKHFPETKAKLYLDIIQFILNHSYSKQSPPQYVEVTSFKEILSEIGRVALQALLKDDHLFEYGQLSDSVRCDKGVLIGLLQITEYSDTLRPVEMVSFIHKSIQEFLAAWYVTYKFIPEGGNLGEISPKLEECLALENVFQFICGLSEDGGLTALRHFKSVRILDPSLDLSKAVPDLENETGRPLSDVTERQWKFSCLVFDSFEQIESKAGLSRACFDCLGEILLYSPIRSLQEHVFLKAKETNSWSLVFDNKFCLNSFPAAVSTLNTMVKTLSARSSKVLKVAEFLEKFRNCSCNVPCTFSSVSCFHNGQVYFNITHLRLLCEDHFRVFTEFVASPNSVHSTSGPLCLKFLKTLECSPYGTSSMEPLGAAIKDCNHLELIQVCFSNDSLCHFLEQVPNPSSSSLSIGLCTLTSPGAAKLAYLLPRFENVTRLVLRLGECSDEAVTSLAAAIKHKTLEELNLHKFNLSSAAAVALVQSLHASQALQKLNIGGFAECSDEAVTSLVAAIKHKTLTELSLAEINLTSAIGEALGQSLRNLSALQTLNVSVLAECSAETVSRLVSLIKLQTLTKLTLSKFNLTSPAAEALGQLLPELSAVKALNLIEFNESSAEAVTSLISAIKHKTIKKLELLGVNLTSAAAEALSHSLPKFSNLQTLRISNSNQCFDEAFAKVVPTIKHKTLKELTLIALHLTSAAAAGLGQTLPELSALERLECSGLTLCSPEAVTSFVAAIKQKTLKELILSKINLTSAVAEALGQSLPELLALQTLVLSGSYGYSLQHTEMKAMFGTFNKPSLLKILNICPDYLVLSAYNPYLGIPRENRMEDIIDKIMTMLVRGFISFIISGYRRSDSTVKRWYTDRSGRWGPGLYLNLWPNCSLFQDPFPWALSFFGSRFISLAAKSAKPKIPYRRSFFAPTPNGNACYAAYVKIPDVTMMVSDEEKRWIVVGIAMNKVAAPVLRDAVKQGMDANYANLDRHCQLPHPPCTLKTLTHGVVRADPILKNLKFQNINNNHLVHGRCNYNFNIDSSLDLAKLYLPGHLAQFSGFDDSLDMTAILRLLGFRNYMPVTVFSPHSQASADDVRENVRNKWGHVDVTEWTDALFNDCFDKLKTLVRSLGLTAGVENDTLDQLDDWQTKGCQLIMGHAVDKGLLCLVQDEVKDLIKDYSTIGSQLNLHNKNVAQLQGNVATLIDQFERREARLVEHHKRLEALEEKLHVQPQEAAEYRSEEIKKVVERLVSFEAQLSIRLQVVEEKVERLEQTLTTTDDRVGQLEQSQTNTICQVELLKDSHTKTADEVELLKRSQTETATKADQLDQRWAEVERIGLQLKTQKDKPETSCMKSFDLNSCRSKLQDHYQKTATVPTSVWSKKSVVDIHQIYTRLSWVKDEQTPAGTTQSKLKHYCDLFNANNKGAIPKRILVQGQTGIGKSTFVKKLLVDWVEVNKKTGDEKAAVLKNFELVVAVNLKEVSKRQSLKDVISFSNVFAKEDKYMTEGLVDYIANNQEKVLLIFDGYDEYRCGCNSEIYEIFNGKSLRNCRVLITTRISKADELRGGEDLQAEITGFSQVDRNDFMRRFLSNDEISNLSEHLFKRNLNELAKVPLLLLFLCTLWKKGQSKHFPKTKTKLYLDIIEFVLNHSHSKQSSPRYVEVASFKDILSEMGKVALQGLLNDDHLFEYSQLSHSVRCDESVFIGLLQITEYSETLRPVGLVSFIHKSIQEFLAAWYVTYRCIPEGRNLGEMGVKLEECLALENIFQFICGLSKDGASKVFRHLKSVRISDPTLDLSKAIPDEENETDDPLSDVTERQEKFRDLVLFSFAEVESEAELSSSCLDSLGNILVVSDSFPDYLLEKAIDTNSWSLVLNEGDQSRHDRVVGYGVGGNLIPKLNKIVEILFTRGSKFLKVAPFLQEFKNICGHCSCGFSSVLCFRNGQVFLYITHLELWCENHARLFTDSVVSLHTVHSTSGQLCVKFLKTLACKSTPFSMESLGAVIKHCNHLERIGCDFADVNSHFDDSDDDNFDSNDSPAHDSVCYLLEQVPNPSVCSLSIEFCALTSTGAVKLASLLPRFENVILLGLSLVKCSTDAVRRLVAAIKHKTLKELVLKIGEINLTSAVVEALCQSLSELSALETLFLVVSDGYSLFAYDLVVLDYSLEILGLTNSSAEAIRRLIDVFNHNFLRELKLEEINLTPAIAEVLVQLLPKLSALGTLKISSLTECSDEAVTRLIDSINHKTLKGLELSKMNLTSAVAESLGRSLPELSALETLLLSGSDGCNLQQKEMEALFGRFSRPSSLRRLSITCFSARGSLASLAKKLCFFPCLESLQLEDLDMGEADFRSFLENLKYIPDLRGLYLMDNPLSQAVRLMTPYLLQQKKLEEVWFRQGDASEEDLNYVQKAVKEKRPRLSIQVRNPGDSISFRL</sequence>
<feature type="coiled-coil region" evidence="3">
    <location>
        <begin position="232"/>
        <end position="305"/>
    </location>
</feature>
<keyword evidence="6" id="KW-1185">Reference proteome</keyword>
<feature type="coiled-coil region" evidence="3">
    <location>
        <begin position="1800"/>
        <end position="1841"/>
    </location>
</feature>
<keyword evidence="1" id="KW-0547">Nucleotide-binding</keyword>
<evidence type="ECO:0000256" key="1">
    <source>
        <dbReference type="ARBA" id="ARBA00022741"/>
    </source>
</evidence>